<gene>
    <name evidence="1" type="ORF">NDU88_003766</name>
</gene>
<evidence type="ECO:0000313" key="1">
    <source>
        <dbReference type="EMBL" id="KAJ1090636.1"/>
    </source>
</evidence>
<keyword evidence="2" id="KW-1185">Reference proteome</keyword>
<dbReference type="Proteomes" id="UP001066276">
    <property type="component" value="Chromosome 11"/>
</dbReference>
<dbReference type="AlphaFoldDB" id="A0AAV7LG69"/>
<dbReference type="EMBL" id="JANPWB010000015">
    <property type="protein sequence ID" value="KAJ1090636.1"/>
    <property type="molecule type" value="Genomic_DNA"/>
</dbReference>
<protein>
    <submittedName>
        <fullName evidence="1">Uncharacterized protein</fullName>
    </submittedName>
</protein>
<evidence type="ECO:0000313" key="2">
    <source>
        <dbReference type="Proteomes" id="UP001066276"/>
    </source>
</evidence>
<organism evidence="1 2">
    <name type="scientific">Pleurodeles waltl</name>
    <name type="common">Iberian ribbed newt</name>
    <dbReference type="NCBI Taxonomy" id="8319"/>
    <lineage>
        <taxon>Eukaryota</taxon>
        <taxon>Metazoa</taxon>
        <taxon>Chordata</taxon>
        <taxon>Craniata</taxon>
        <taxon>Vertebrata</taxon>
        <taxon>Euteleostomi</taxon>
        <taxon>Amphibia</taxon>
        <taxon>Batrachia</taxon>
        <taxon>Caudata</taxon>
        <taxon>Salamandroidea</taxon>
        <taxon>Salamandridae</taxon>
        <taxon>Pleurodelinae</taxon>
        <taxon>Pleurodeles</taxon>
    </lineage>
</organism>
<proteinExistence type="predicted"/>
<name>A0AAV7LG69_PLEWA</name>
<sequence>MMGRCECVTGWGWGAGVVNGGGQETERGAAGAAWAPESTGPFARVSDSVLMAYRNKGGSALTRCSALTRVARF</sequence>
<accession>A0AAV7LG69</accession>
<comment type="caution">
    <text evidence="1">The sequence shown here is derived from an EMBL/GenBank/DDBJ whole genome shotgun (WGS) entry which is preliminary data.</text>
</comment>
<reference evidence="1" key="1">
    <citation type="journal article" date="2022" name="bioRxiv">
        <title>Sequencing and chromosome-scale assembly of the giantPleurodeles waltlgenome.</title>
        <authorList>
            <person name="Brown T."/>
            <person name="Elewa A."/>
            <person name="Iarovenko S."/>
            <person name="Subramanian E."/>
            <person name="Araus A.J."/>
            <person name="Petzold A."/>
            <person name="Susuki M."/>
            <person name="Suzuki K.-i.T."/>
            <person name="Hayashi T."/>
            <person name="Toyoda A."/>
            <person name="Oliveira C."/>
            <person name="Osipova E."/>
            <person name="Leigh N.D."/>
            <person name="Simon A."/>
            <person name="Yun M.H."/>
        </authorList>
    </citation>
    <scope>NUCLEOTIDE SEQUENCE</scope>
    <source>
        <strain evidence="1">20211129_DDA</strain>
        <tissue evidence="1">Liver</tissue>
    </source>
</reference>